<evidence type="ECO:0000256" key="1">
    <source>
        <dbReference type="SAM" id="MobiDB-lite"/>
    </source>
</evidence>
<name>A0A1H4STG7_9BACT</name>
<dbReference type="Proteomes" id="UP000182409">
    <property type="component" value="Unassembled WGS sequence"/>
</dbReference>
<protein>
    <submittedName>
        <fullName evidence="2">Negative transcriptional regulator, PaiB family</fullName>
    </submittedName>
</protein>
<dbReference type="EMBL" id="FNSD01000001">
    <property type="protein sequence ID" value="SEC47443.1"/>
    <property type="molecule type" value="Genomic_DNA"/>
</dbReference>
<sequence length="228" mass="25358">MWRNNGFVRHLVVPSNHNMYNPPQFELASLPDLHAVIRACGLAQFVTGTAAGLLATPLPLFLDATEGDLGTLYGHLARANDQWKTRPEHEALAIFPTADAYISPSWYATKAETSKVVPTWNYETVHAFGNAEFFDDPRRLLDVVTRLTDLHEGRRAEPWQVSDAPTDFVMGQLRGIVGIRMPISRLEGKRKMSQNRSEADRAGVVEGLSQSPREGDQIAAKIVPIKSR</sequence>
<dbReference type="SUPFAM" id="SSF50475">
    <property type="entry name" value="FMN-binding split barrel"/>
    <property type="match status" value="1"/>
</dbReference>
<evidence type="ECO:0000313" key="3">
    <source>
        <dbReference type="Proteomes" id="UP000182409"/>
    </source>
</evidence>
<dbReference type="PIRSF" id="PIRSF010372">
    <property type="entry name" value="PaiB"/>
    <property type="match status" value="1"/>
</dbReference>
<dbReference type="PANTHER" id="PTHR35802:SF1">
    <property type="entry name" value="PROTEASE SYNTHASE AND SPORULATION PROTEIN PAI 2"/>
    <property type="match status" value="1"/>
</dbReference>
<feature type="region of interest" description="Disordered" evidence="1">
    <location>
        <begin position="188"/>
        <end position="228"/>
    </location>
</feature>
<dbReference type="InterPro" id="IPR007396">
    <property type="entry name" value="TR_PAI2-type"/>
</dbReference>
<reference evidence="2 3" key="1">
    <citation type="submission" date="2016-10" db="EMBL/GenBank/DDBJ databases">
        <authorList>
            <person name="de Groot N.N."/>
        </authorList>
    </citation>
    <scope>NUCLEOTIDE SEQUENCE [LARGE SCALE GENOMIC DNA]</scope>
    <source>
        <strain evidence="2 3">AB35.6</strain>
    </source>
</reference>
<evidence type="ECO:0000313" key="2">
    <source>
        <dbReference type="EMBL" id="SEC47443.1"/>
    </source>
</evidence>
<gene>
    <name evidence="2" type="ORF">SAMN05443244_3549</name>
</gene>
<accession>A0A1H4STG7</accession>
<dbReference type="AlphaFoldDB" id="A0A1H4STG7"/>
<organism evidence="2 3">
    <name type="scientific">Terriglobus roseus</name>
    <dbReference type="NCBI Taxonomy" id="392734"/>
    <lineage>
        <taxon>Bacteria</taxon>
        <taxon>Pseudomonadati</taxon>
        <taxon>Acidobacteriota</taxon>
        <taxon>Terriglobia</taxon>
        <taxon>Terriglobales</taxon>
        <taxon>Acidobacteriaceae</taxon>
        <taxon>Terriglobus</taxon>
    </lineage>
</organism>
<dbReference type="Pfam" id="PF04299">
    <property type="entry name" value="FMN_bind_2"/>
    <property type="match status" value="1"/>
</dbReference>
<dbReference type="InterPro" id="IPR012349">
    <property type="entry name" value="Split_barrel_FMN-bd"/>
</dbReference>
<dbReference type="Gene3D" id="2.30.110.10">
    <property type="entry name" value="Electron Transport, Fmn-binding Protein, Chain A"/>
    <property type="match status" value="1"/>
</dbReference>
<proteinExistence type="predicted"/>
<dbReference type="PANTHER" id="PTHR35802">
    <property type="entry name" value="PROTEASE SYNTHASE AND SPORULATION PROTEIN PAI 2"/>
    <property type="match status" value="1"/>
</dbReference>